<evidence type="ECO:0000313" key="2">
    <source>
        <dbReference type="Proteomes" id="UP000220629"/>
    </source>
</evidence>
<organism evidence="1 2">
    <name type="scientific">Burkholderia gladioli</name>
    <name type="common">Pseudomonas marginata</name>
    <name type="synonym">Phytomonas marginata</name>
    <dbReference type="NCBI Taxonomy" id="28095"/>
    <lineage>
        <taxon>Bacteria</taxon>
        <taxon>Pseudomonadati</taxon>
        <taxon>Pseudomonadota</taxon>
        <taxon>Betaproteobacteria</taxon>
        <taxon>Burkholderiales</taxon>
        <taxon>Burkholderiaceae</taxon>
        <taxon>Burkholderia</taxon>
    </lineage>
</organism>
<protein>
    <submittedName>
        <fullName evidence="1">Uncharacterized protein</fullName>
    </submittedName>
</protein>
<dbReference type="EMBL" id="PDDY01000004">
    <property type="protein sequence ID" value="PEH40019.1"/>
    <property type="molecule type" value="Genomic_DNA"/>
</dbReference>
<reference evidence="2" key="1">
    <citation type="submission" date="2017-09" db="EMBL/GenBank/DDBJ databases">
        <title>FDA dAtabase for Regulatory Grade micrObial Sequences (FDA-ARGOS): Supporting development and validation of Infectious Disease Dx tests.</title>
        <authorList>
            <person name="Minogue T."/>
            <person name="Wolcott M."/>
            <person name="Wasieloski L."/>
            <person name="Aguilar W."/>
            <person name="Moore D."/>
            <person name="Tallon L."/>
            <person name="Sadzewicz L."/>
            <person name="Ott S."/>
            <person name="Zhao X."/>
            <person name="Nagaraj S."/>
            <person name="Vavikolanu K."/>
            <person name="Aluvathingal J."/>
            <person name="Nadendla S."/>
            <person name="Sichtig H."/>
        </authorList>
    </citation>
    <scope>NUCLEOTIDE SEQUENCE [LARGE SCALE GENOMIC DNA]</scope>
    <source>
        <strain evidence="2">FDAARGOS_390</strain>
    </source>
</reference>
<proteinExistence type="predicted"/>
<dbReference type="AlphaFoldDB" id="A0A2A7S9D9"/>
<sequence length="95" mass="9643">MHSNTKPFERMNGVAPLAERPVNPAAHLLVAPTLHTAAHLDADERAEAAAAIDTAIDSVGVVLEAALAAMTTLGQVRAMLVPGEEGQGGAAAAPR</sequence>
<comment type="caution">
    <text evidence="1">The sequence shown here is derived from an EMBL/GenBank/DDBJ whole genome shotgun (WGS) entry which is preliminary data.</text>
</comment>
<dbReference type="Proteomes" id="UP000220629">
    <property type="component" value="Unassembled WGS sequence"/>
</dbReference>
<gene>
    <name evidence="1" type="ORF">CRM94_38045</name>
</gene>
<evidence type="ECO:0000313" key="1">
    <source>
        <dbReference type="EMBL" id="PEH40019.1"/>
    </source>
</evidence>
<name>A0A2A7S9D9_BURGA</name>
<dbReference type="RefSeq" id="WP_098154676.1">
    <property type="nucleotide sequence ID" value="NZ_CADEQH010000013.1"/>
</dbReference>
<accession>A0A2A7S9D9</accession>